<dbReference type="AlphaFoldDB" id="A0A653AB41"/>
<dbReference type="EMBL" id="UPXZ01000024">
    <property type="protein sequence ID" value="VBB45225.1"/>
    <property type="molecule type" value="Genomic_DNA"/>
</dbReference>
<name>A0A653AB41_9BACT</name>
<gene>
    <name evidence="1" type="ORF">TRIP_D300134</name>
</gene>
<proteinExistence type="predicted"/>
<accession>A0A653AB41</accession>
<protein>
    <submittedName>
        <fullName evidence="1">Uncharacterized protein</fullName>
    </submittedName>
</protein>
<organism evidence="1">
    <name type="scientific">uncultured Paludibacter sp</name>
    <dbReference type="NCBI Taxonomy" id="497635"/>
    <lineage>
        <taxon>Bacteria</taxon>
        <taxon>Pseudomonadati</taxon>
        <taxon>Bacteroidota</taxon>
        <taxon>Bacteroidia</taxon>
        <taxon>Bacteroidales</taxon>
        <taxon>Paludibacteraceae</taxon>
        <taxon>Paludibacter</taxon>
        <taxon>environmental samples</taxon>
    </lineage>
</organism>
<sequence>MFIVQNTAYFPLTLIAEDRRANFSLDKLKGKRINKIMAYALVEDYPIDLPIRTGFSMLDFSEIGILSLFLNLTDIENNNFVEDYDFRSSLISTKDNNSFIELLINRILNFEQSFISFKGELRNNIITLPLFFFYQTKKLKPFSDEINGSISVTYTPTQGIEDIQLSSKLIHALQGKLIKKIYASGENSDITQPAGYLDLICRDGKHIENLPIDFLRTKSPKDLWFDLLDIDFEKSYYKHRSMDIPENALTLTFIY</sequence>
<evidence type="ECO:0000313" key="1">
    <source>
        <dbReference type="EMBL" id="VBB45225.1"/>
    </source>
</evidence>
<reference evidence="1" key="1">
    <citation type="submission" date="2018-07" db="EMBL/GenBank/DDBJ databases">
        <authorList>
            <consortium name="Genoscope - CEA"/>
            <person name="William W."/>
        </authorList>
    </citation>
    <scope>NUCLEOTIDE SEQUENCE</scope>
    <source>
        <strain evidence="1">IK1</strain>
    </source>
</reference>